<accession>A0A9W6P1U6</accession>
<comment type="caution">
    <text evidence="2">The sequence shown here is derived from an EMBL/GenBank/DDBJ whole genome shotgun (WGS) entry which is preliminary data.</text>
</comment>
<evidence type="ECO:0000313" key="3">
    <source>
        <dbReference type="Proteomes" id="UP001143463"/>
    </source>
</evidence>
<dbReference type="AlphaFoldDB" id="A0A9W6P1U6"/>
<keyword evidence="3" id="KW-1185">Reference proteome</keyword>
<protein>
    <submittedName>
        <fullName evidence="2">Uncharacterized protein</fullName>
    </submittedName>
</protein>
<keyword evidence="1" id="KW-0472">Membrane</keyword>
<feature type="transmembrane region" description="Helical" evidence="1">
    <location>
        <begin position="54"/>
        <end position="75"/>
    </location>
</feature>
<evidence type="ECO:0000313" key="2">
    <source>
        <dbReference type="EMBL" id="GLL16258.1"/>
    </source>
</evidence>
<keyword evidence="1" id="KW-0812">Transmembrane</keyword>
<reference evidence="2" key="2">
    <citation type="submission" date="2023-01" db="EMBL/GenBank/DDBJ databases">
        <authorList>
            <person name="Sun Q."/>
            <person name="Evtushenko L."/>
        </authorList>
    </citation>
    <scope>NUCLEOTIDE SEQUENCE</scope>
    <source>
        <strain evidence="2">VKM Ac-1069</strain>
    </source>
</reference>
<dbReference type="RefSeq" id="WP_037053487.1">
    <property type="nucleotide sequence ID" value="NZ_BSFQ01000086.1"/>
</dbReference>
<organism evidence="2 3">
    <name type="scientific">Pseudonocardia halophobica</name>
    <dbReference type="NCBI Taxonomy" id="29401"/>
    <lineage>
        <taxon>Bacteria</taxon>
        <taxon>Bacillati</taxon>
        <taxon>Actinomycetota</taxon>
        <taxon>Actinomycetes</taxon>
        <taxon>Pseudonocardiales</taxon>
        <taxon>Pseudonocardiaceae</taxon>
        <taxon>Pseudonocardia</taxon>
    </lineage>
</organism>
<reference evidence="2" key="1">
    <citation type="journal article" date="2014" name="Int. J. Syst. Evol. Microbiol.">
        <title>Complete genome sequence of Corynebacterium casei LMG S-19264T (=DSM 44701T), isolated from a smear-ripened cheese.</title>
        <authorList>
            <consortium name="US DOE Joint Genome Institute (JGI-PGF)"/>
            <person name="Walter F."/>
            <person name="Albersmeier A."/>
            <person name="Kalinowski J."/>
            <person name="Ruckert C."/>
        </authorList>
    </citation>
    <scope>NUCLEOTIDE SEQUENCE</scope>
    <source>
        <strain evidence="2">VKM Ac-1069</strain>
    </source>
</reference>
<evidence type="ECO:0000256" key="1">
    <source>
        <dbReference type="SAM" id="Phobius"/>
    </source>
</evidence>
<proteinExistence type="predicted"/>
<gene>
    <name evidence="2" type="ORF">GCM10017577_74180</name>
</gene>
<sequence>MLVAALAADVFLTAEASRCGDDRPGLGGRQYPYLLGTHLPIAAAAARFPRCPPLTVVAAAALVLVAPSMGLLFVLQQRGRLDKAS</sequence>
<dbReference type="Proteomes" id="UP001143463">
    <property type="component" value="Unassembled WGS sequence"/>
</dbReference>
<name>A0A9W6P1U6_9PSEU</name>
<keyword evidence="1" id="KW-1133">Transmembrane helix</keyword>
<dbReference type="EMBL" id="BSFQ01000086">
    <property type="protein sequence ID" value="GLL16258.1"/>
    <property type="molecule type" value="Genomic_DNA"/>
</dbReference>